<evidence type="ECO:0000256" key="1">
    <source>
        <dbReference type="SAM" id="MobiDB-lite"/>
    </source>
</evidence>
<dbReference type="EMBL" id="MU129062">
    <property type="protein sequence ID" value="KAF9508284.1"/>
    <property type="molecule type" value="Genomic_DNA"/>
</dbReference>
<feature type="region of interest" description="Disordered" evidence="1">
    <location>
        <begin position="142"/>
        <end position="166"/>
    </location>
</feature>
<keyword evidence="3" id="KW-1185">Reference proteome</keyword>
<dbReference type="OrthoDB" id="3141919at2759"/>
<protein>
    <submittedName>
        <fullName evidence="2">Uncharacterized protein</fullName>
    </submittedName>
</protein>
<evidence type="ECO:0000313" key="2">
    <source>
        <dbReference type="EMBL" id="KAF9508284.1"/>
    </source>
</evidence>
<organism evidence="2 3">
    <name type="scientific">Hydnum rufescens UP504</name>
    <dbReference type="NCBI Taxonomy" id="1448309"/>
    <lineage>
        <taxon>Eukaryota</taxon>
        <taxon>Fungi</taxon>
        <taxon>Dikarya</taxon>
        <taxon>Basidiomycota</taxon>
        <taxon>Agaricomycotina</taxon>
        <taxon>Agaricomycetes</taxon>
        <taxon>Cantharellales</taxon>
        <taxon>Hydnaceae</taxon>
        <taxon>Hydnum</taxon>
    </lineage>
</organism>
<reference evidence="2" key="1">
    <citation type="journal article" date="2020" name="Nat. Commun.">
        <title>Large-scale genome sequencing of mycorrhizal fungi provides insights into the early evolution of symbiotic traits.</title>
        <authorList>
            <person name="Miyauchi S."/>
            <person name="Kiss E."/>
            <person name="Kuo A."/>
            <person name="Drula E."/>
            <person name="Kohler A."/>
            <person name="Sanchez-Garcia M."/>
            <person name="Morin E."/>
            <person name="Andreopoulos B."/>
            <person name="Barry K.W."/>
            <person name="Bonito G."/>
            <person name="Buee M."/>
            <person name="Carver A."/>
            <person name="Chen C."/>
            <person name="Cichocki N."/>
            <person name="Clum A."/>
            <person name="Culley D."/>
            <person name="Crous P.W."/>
            <person name="Fauchery L."/>
            <person name="Girlanda M."/>
            <person name="Hayes R.D."/>
            <person name="Keri Z."/>
            <person name="LaButti K."/>
            <person name="Lipzen A."/>
            <person name="Lombard V."/>
            <person name="Magnuson J."/>
            <person name="Maillard F."/>
            <person name="Murat C."/>
            <person name="Nolan M."/>
            <person name="Ohm R.A."/>
            <person name="Pangilinan J."/>
            <person name="Pereira M.F."/>
            <person name="Perotto S."/>
            <person name="Peter M."/>
            <person name="Pfister S."/>
            <person name="Riley R."/>
            <person name="Sitrit Y."/>
            <person name="Stielow J.B."/>
            <person name="Szollosi G."/>
            <person name="Zifcakova L."/>
            <person name="Stursova M."/>
            <person name="Spatafora J.W."/>
            <person name="Tedersoo L."/>
            <person name="Vaario L.M."/>
            <person name="Yamada A."/>
            <person name="Yan M."/>
            <person name="Wang P."/>
            <person name="Xu J."/>
            <person name="Bruns T."/>
            <person name="Baldrian P."/>
            <person name="Vilgalys R."/>
            <person name="Dunand C."/>
            <person name="Henrissat B."/>
            <person name="Grigoriev I.V."/>
            <person name="Hibbett D."/>
            <person name="Nagy L.G."/>
            <person name="Martin F.M."/>
        </authorList>
    </citation>
    <scope>NUCLEOTIDE SEQUENCE</scope>
    <source>
        <strain evidence="2">UP504</strain>
    </source>
</reference>
<name>A0A9P6DRB4_9AGAM</name>
<comment type="caution">
    <text evidence="2">The sequence shown here is derived from an EMBL/GenBank/DDBJ whole genome shotgun (WGS) entry which is preliminary data.</text>
</comment>
<sequence>MMLFTSHLIPKRIGSDGAKDIVERFCGAQAAVGIDKFDPRIGKYICLHNFHPTCPELLISGQPPNPVYAHLTPLHRCLATLSARDRRVPFPPPRVFDWHYLKCVVKAFVLRTTRIPPTFNSSSILSKDPIRFRMTGTRTMTRTTSTRTMTSTSVTSTNSTGASTSTKSACATTRPSYLIRHCSLTYF</sequence>
<accession>A0A9P6DRB4</accession>
<evidence type="ECO:0000313" key="3">
    <source>
        <dbReference type="Proteomes" id="UP000886523"/>
    </source>
</evidence>
<dbReference type="AlphaFoldDB" id="A0A9P6DRB4"/>
<gene>
    <name evidence="2" type="ORF">BS47DRAFT_242768</name>
</gene>
<proteinExistence type="predicted"/>
<dbReference type="Proteomes" id="UP000886523">
    <property type="component" value="Unassembled WGS sequence"/>
</dbReference>